<organism evidence="2 3">
    <name type="scientific">Colletotrichum cuscutae</name>
    <dbReference type="NCBI Taxonomy" id="1209917"/>
    <lineage>
        <taxon>Eukaryota</taxon>
        <taxon>Fungi</taxon>
        <taxon>Dikarya</taxon>
        <taxon>Ascomycota</taxon>
        <taxon>Pezizomycotina</taxon>
        <taxon>Sordariomycetes</taxon>
        <taxon>Hypocreomycetidae</taxon>
        <taxon>Glomerellales</taxon>
        <taxon>Glomerellaceae</taxon>
        <taxon>Colletotrichum</taxon>
        <taxon>Colletotrichum acutatum species complex</taxon>
    </lineage>
</organism>
<gene>
    <name evidence="2" type="ORF">CCUS01_13395</name>
</gene>
<dbReference type="EMBL" id="MPDP01000015">
    <property type="protein sequence ID" value="KAK1495514.1"/>
    <property type="molecule type" value="Genomic_DNA"/>
</dbReference>
<keyword evidence="3" id="KW-1185">Reference proteome</keyword>
<proteinExistence type="predicted"/>
<protein>
    <submittedName>
        <fullName evidence="2">Uncharacterized protein</fullName>
    </submittedName>
</protein>
<name>A0AAJ0DNQ2_9PEZI</name>
<comment type="caution">
    <text evidence="2">The sequence shown here is derived from an EMBL/GenBank/DDBJ whole genome shotgun (WGS) entry which is preliminary data.</text>
</comment>
<sequence>MTRPGMSNTERWQMLELRMEDNPVALASNTMFMCLLYSIKASLACFVCTVAHWATIHTLRYPTQLHSAGASFHVDEYSMGTGTPKNPAAQHARETRWVERLAGLRFGRIARFRSGRFRDHFFVFWRLFHGGCVVLLLLHVLGTYLSGRVSQGQR</sequence>
<evidence type="ECO:0000313" key="3">
    <source>
        <dbReference type="Proteomes" id="UP001239213"/>
    </source>
</evidence>
<keyword evidence="1" id="KW-0812">Transmembrane</keyword>
<evidence type="ECO:0000256" key="1">
    <source>
        <dbReference type="SAM" id="Phobius"/>
    </source>
</evidence>
<evidence type="ECO:0000313" key="2">
    <source>
        <dbReference type="EMBL" id="KAK1495514.1"/>
    </source>
</evidence>
<dbReference type="AlphaFoldDB" id="A0AAJ0DNQ2"/>
<accession>A0AAJ0DNQ2</accession>
<feature type="transmembrane region" description="Helical" evidence="1">
    <location>
        <begin position="121"/>
        <end position="145"/>
    </location>
</feature>
<dbReference type="Proteomes" id="UP001239213">
    <property type="component" value="Unassembled WGS sequence"/>
</dbReference>
<keyword evidence="1" id="KW-1133">Transmembrane helix</keyword>
<reference evidence="2" key="1">
    <citation type="submission" date="2016-11" db="EMBL/GenBank/DDBJ databases">
        <title>The genome sequence of Colletotrichum cuscutae.</title>
        <authorList>
            <person name="Baroncelli R."/>
        </authorList>
    </citation>
    <scope>NUCLEOTIDE SEQUENCE</scope>
    <source>
        <strain evidence="2">IMI 304802</strain>
    </source>
</reference>
<keyword evidence="1" id="KW-0472">Membrane</keyword>
<feature type="transmembrane region" description="Helical" evidence="1">
    <location>
        <begin position="30"/>
        <end position="54"/>
    </location>
</feature>